<sequence>MKKELGSLRSWGFLMAGNLLYALALALFLTGNNIAAGGLAGIAVVLCSFLPLGVGILTLVMNIPILASAVVIKGWRYTIGTIVAAFLYSFTVEILDRMMPTLTSEPLVAAIFGGVLYGIGMTLLTVGNVSVGGTDLLCRLLNEKIPSLSVARLSLFIDGGIVVMAMLVFGNVEVGLYAIVTIFVCSTVADRVLLGIGRGSICLVVSGKDAKEIANPLMEKLGRAVTRWDSNGMYTGEERNVLMVAVRPREVFQVKTLLKELDPTAFVVVVPANELIGGHFGGSKIT</sequence>
<reference evidence="1" key="1">
    <citation type="submission" date="2019-04" db="EMBL/GenBank/DDBJ databases">
        <title>Microbes associate with the intestines of laboratory mice.</title>
        <authorList>
            <person name="Navarre W."/>
            <person name="Wong E."/>
            <person name="Huang K."/>
            <person name="Tropini C."/>
            <person name="Ng K."/>
            <person name="Yu B."/>
        </authorList>
    </citation>
    <scope>NUCLEOTIDE SEQUENCE</scope>
    <source>
        <strain evidence="1">NM01_1-7b</strain>
    </source>
</reference>
<dbReference type="Proteomes" id="UP000304953">
    <property type="component" value="Unassembled WGS sequence"/>
</dbReference>
<name>A0AC61S212_9FIRM</name>
<keyword evidence="2" id="KW-1185">Reference proteome</keyword>
<organism evidence="1 2">
    <name type="scientific">Petralouisia muris</name>
    <dbReference type="NCBI Taxonomy" id="3032872"/>
    <lineage>
        <taxon>Bacteria</taxon>
        <taxon>Bacillati</taxon>
        <taxon>Bacillota</taxon>
        <taxon>Clostridia</taxon>
        <taxon>Lachnospirales</taxon>
        <taxon>Lachnospiraceae</taxon>
        <taxon>Petralouisia</taxon>
    </lineage>
</organism>
<comment type="caution">
    <text evidence="1">The sequence shown here is derived from an EMBL/GenBank/DDBJ whole genome shotgun (WGS) entry which is preliminary data.</text>
</comment>
<evidence type="ECO:0000313" key="2">
    <source>
        <dbReference type="Proteomes" id="UP000304953"/>
    </source>
</evidence>
<gene>
    <name evidence="1" type="ORF">E5329_01000</name>
</gene>
<proteinExistence type="predicted"/>
<dbReference type="EMBL" id="SRYA01000001">
    <property type="protein sequence ID" value="TGY98382.1"/>
    <property type="molecule type" value="Genomic_DNA"/>
</dbReference>
<accession>A0AC61S212</accession>
<evidence type="ECO:0000313" key="1">
    <source>
        <dbReference type="EMBL" id="TGY98382.1"/>
    </source>
</evidence>
<protein>
    <submittedName>
        <fullName evidence="1">YitT family protein</fullName>
    </submittedName>
</protein>